<comment type="caution">
    <text evidence="1">The sequence shown here is derived from an EMBL/GenBank/DDBJ whole genome shotgun (WGS) entry which is preliminary data.</text>
</comment>
<gene>
    <name evidence="1" type="primary">Cnig_chr_I.g190</name>
    <name evidence="1" type="ORF">B9Z55_000190</name>
</gene>
<evidence type="ECO:0000313" key="2">
    <source>
        <dbReference type="Proteomes" id="UP000230233"/>
    </source>
</evidence>
<keyword evidence="2" id="KW-1185">Reference proteome</keyword>
<dbReference type="OrthoDB" id="5910972at2759"/>
<dbReference type="Proteomes" id="UP000230233">
    <property type="component" value="Chromosome I"/>
</dbReference>
<dbReference type="Pfam" id="PF12078">
    <property type="entry name" value="DUF3557"/>
    <property type="match status" value="1"/>
</dbReference>
<proteinExistence type="predicted"/>
<dbReference type="EMBL" id="PDUG01000001">
    <property type="protein sequence ID" value="PIC51362.1"/>
    <property type="molecule type" value="Genomic_DNA"/>
</dbReference>
<dbReference type="PANTHER" id="PTHR31379:SF1">
    <property type="entry name" value="F-BOX C PROTEIN-RELATED"/>
    <property type="match status" value="1"/>
</dbReference>
<dbReference type="InterPro" id="IPR021942">
    <property type="entry name" value="DUF3557"/>
</dbReference>
<evidence type="ECO:0000313" key="1">
    <source>
        <dbReference type="EMBL" id="PIC51362.1"/>
    </source>
</evidence>
<organism evidence="1 2">
    <name type="scientific">Caenorhabditis nigoni</name>
    <dbReference type="NCBI Taxonomy" id="1611254"/>
    <lineage>
        <taxon>Eukaryota</taxon>
        <taxon>Metazoa</taxon>
        <taxon>Ecdysozoa</taxon>
        <taxon>Nematoda</taxon>
        <taxon>Chromadorea</taxon>
        <taxon>Rhabditida</taxon>
        <taxon>Rhabditina</taxon>
        <taxon>Rhabditomorpha</taxon>
        <taxon>Rhabditoidea</taxon>
        <taxon>Rhabditidae</taxon>
        <taxon>Peloderinae</taxon>
        <taxon>Caenorhabditis</taxon>
    </lineage>
</organism>
<reference evidence="2" key="1">
    <citation type="submission" date="2017-10" db="EMBL/GenBank/DDBJ databases">
        <title>Rapid genome shrinkage in a self-fertile nematode reveals novel sperm competition proteins.</title>
        <authorList>
            <person name="Yin D."/>
            <person name="Schwarz E.M."/>
            <person name="Thomas C.G."/>
            <person name="Felde R.L."/>
            <person name="Korf I.F."/>
            <person name="Cutter A.D."/>
            <person name="Schartner C.M."/>
            <person name="Ralston E.J."/>
            <person name="Meyer B.J."/>
            <person name="Haag E.S."/>
        </authorList>
    </citation>
    <scope>NUCLEOTIDE SEQUENCE [LARGE SCALE GENOMIC DNA]</scope>
    <source>
        <strain evidence="2">JU1422</strain>
    </source>
</reference>
<name>A0A2G5VHY8_9PELO</name>
<sequence>MEPNFRFNLALKIPSIRRAEKAAPLYIKHLDLHDTRFVVNETEYKIRVFRECQAKTKKFGGDWAVQTKNKPFPVGLYQVPGIPRGEVNYDFDEYGYKINLDESIQPGDKLLTEAANLNWRRGSKVDELEYECQEKNARPCNHYIRLYVSGCKYQFPYTNMKMYQLMRRLLTVLFGNRNGEWTIKNMNFGNNVLRWPRNGWKPIVRNVNIFEYSHVKLNAVHSIIGLSVPLISLKMSFPFLEPTIRNHPLFKTSEHLIVSNIPWRSFTNLFSIQTHKVSLTIRSLFNVEQLIDIWMEKRRPIGVYYSFLTNSKQDLARISHPEVLQKSTDCIKLKMGNEAVVVFRYTMVDSKYYLTIETFSKT</sequence>
<dbReference type="PANTHER" id="PTHR31379">
    <property type="entry name" value="F-BOX C PROTEIN-RELATED-RELATED"/>
    <property type="match status" value="1"/>
</dbReference>
<dbReference type="AlphaFoldDB" id="A0A2G5VHY8"/>
<accession>A0A2G5VHY8</accession>
<protein>
    <submittedName>
        <fullName evidence="1">Uncharacterized protein</fullName>
    </submittedName>
</protein>